<dbReference type="Pfam" id="PF15914">
    <property type="entry name" value="FAM193_C"/>
    <property type="match status" value="1"/>
</dbReference>
<feature type="compositionally biased region" description="Polar residues" evidence="1">
    <location>
        <begin position="499"/>
        <end position="512"/>
    </location>
</feature>
<feature type="compositionally biased region" description="Polar residues" evidence="1">
    <location>
        <begin position="712"/>
        <end position="725"/>
    </location>
</feature>
<feature type="compositionally biased region" description="Polar residues" evidence="1">
    <location>
        <begin position="656"/>
        <end position="677"/>
    </location>
</feature>
<organism evidence="2">
    <name type="scientific">Cyprideis torosa</name>
    <dbReference type="NCBI Taxonomy" id="163714"/>
    <lineage>
        <taxon>Eukaryota</taxon>
        <taxon>Metazoa</taxon>
        <taxon>Ecdysozoa</taxon>
        <taxon>Arthropoda</taxon>
        <taxon>Crustacea</taxon>
        <taxon>Oligostraca</taxon>
        <taxon>Ostracoda</taxon>
        <taxon>Podocopa</taxon>
        <taxon>Podocopida</taxon>
        <taxon>Cytherocopina</taxon>
        <taxon>Cytheroidea</taxon>
        <taxon>Cytherideidae</taxon>
        <taxon>Cyprideis</taxon>
    </lineage>
</organism>
<feature type="region of interest" description="Disordered" evidence="1">
    <location>
        <begin position="493"/>
        <end position="853"/>
    </location>
</feature>
<feature type="compositionally biased region" description="Basic and acidic residues" evidence="1">
    <location>
        <begin position="960"/>
        <end position="969"/>
    </location>
</feature>
<feature type="compositionally biased region" description="Acidic residues" evidence="1">
    <location>
        <begin position="390"/>
        <end position="406"/>
    </location>
</feature>
<feature type="compositionally biased region" description="Basic residues" evidence="1">
    <location>
        <begin position="341"/>
        <end position="354"/>
    </location>
</feature>
<feature type="region of interest" description="Disordered" evidence="1">
    <location>
        <begin position="244"/>
        <end position="266"/>
    </location>
</feature>
<feature type="region of interest" description="Disordered" evidence="1">
    <location>
        <begin position="950"/>
        <end position="982"/>
    </location>
</feature>
<reference evidence="2" key="1">
    <citation type="submission" date="2020-11" db="EMBL/GenBank/DDBJ databases">
        <authorList>
            <person name="Tran Van P."/>
        </authorList>
    </citation>
    <scope>NUCLEOTIDE SEQUENCE</scope>
</reference>
<feature type="compositionally biased region" description="Polar residues" evidence="1">
    <location>
        <begin position="30"/>
        <end position="41"/>
    </location>
</feature>
<feature type="compositionally biased region" description="Basic and acidic residues" evidence="1">
    <location>
        <begin position="7"/>
        <end position="17"/>
    </location>
</feature>
<feature type="region of interest" description="Disordered" evidence="1">
    <location>
        <begin position="886"/>
        <end position="925"/>
    </location>
</feature>
<proteinExistence type="predicted"/>
<feature type="compositionally biased region" description="Low complexity" evidence="1">
    <location>
        <begin position="681"/>
        <end position="691"/>
    </location>
</feature>
<feature type="region of interest" description="Disordered" evidence="1">
    <location>
        <begin position="1043"/>
        <end position="1101"/>
    </location>
</feature>
<dbReference type="OrthoDB" id="10044608at2759"/>
<feature type="compositionally biased region" description="Low complexity" evidence="1">
    <location>
        <begin position="900"/>
        <end position="914"/>
    </location>
</feature>
<feature type="compositionally biased region" description="Pro residues" evidence="1">
    <location>
        <begin position="762"/>
        <end position="780"/>
    </location>
</feature>
<name>A0A7R8ZHT3_9CRUS</name>
<evidence type="ECO:0000256" key="1">
    <source>
        <dbReference type="SAM" id="MobiDB-lite"/>
    </source>
</evidence>
<sequence>MGKNSKTPRERYVENRERLKRLHHEKLKSETTPGVSINATPDHSLVKEGPELEPSLDSMREMMSQSQPRVSPDVDQLVKFIEKQPSAGPNAQDPKRAAKKARQRLRKAEERQKDERAESEHAEPSGASARETQPVAVTHHPYPLHQDPYHHGYPATGAQNGGSYFSPQGTYPAYANPSYMPPHYPPPYHSTAPYPPHFMGMAPPPAQPSAPNTSMGLAPRPTAANPAAGVMNLMGALASGGSTAFPPSPATRPSLTKATAAAGGGPQQMVTIRKVSDGLGSDPKVTISLRGDKPEQEELLMTLVNGQVRDKHGNVVSPGEVLAEDGTPLLVGEGGPGAAAPKKRKKKKKKTRRRTSADAGEGGSLDVVASSSKVSSDSGLGGNGCPVDRTEEDEIEWGDDEAEEDGAPGSQEGITVTQEGMSEGMSGLERKEMIVDKVLSLIKAAPLKDFEGNGSYKGKAKEVMYQFAESVFKNRPLVRQEADQSVGGYQISETWIGPSKSSSRIRTRSGTMMSDGGSSLTTVTPTTEEETSTDIPMEEDTPGAGEASPKPSSPCSVPEDTCKPSSSPVEQPPLEPSSVEQPHVDQPPRNQMPRLPPDVSLTPLQDETNNASLRNRIPVRRKSTGESPPPPVVRRPAPQLASTKSGDSTDELLKSLNLSPEISVTRVTGENGKQTIRFQRRNPLPTGTLPLRPSPPPPTESNSGVIVVDGAGTSTALPPSGNNYFPTPPRAPQPMAYPPMGYNTPMHPAHNPAYGPTSGYRLPPPPYGPMGPGPFLPPPASQSTTAVQPPPEDPKSAKSRRQARKNAKKAEKKAQNQGPTKPTQPYAPVNPQGANFPHSAYPPSSTASMCFPPPPSYHHPSMYGYHHHHPPLHPSCCPHLTCNSDNPSSHGVNKAASHVTSTNSSNAPNQAANKAAKKADETKKKNEISAEKFIRVEDLSQEQLEAMSKTQLKKLRRKQREHEEEEAKKQAQASTSAPQPFYSGGGCPYVHHSCCSSVPPAPSCAVCPHQAAVPAAGASPADKDPFSDLGKLIRAFEEFRLERRRREESRGTLSLRGGAEGVAGGERGSGAAEGADGGGATSHAGKKKKKKGKGKDDNVFVPKNVNLEDAALDDTEKEVEAFKRFCLDSVPMQNKEKVVLNIKDILDKMSGGMGGYPGAHSPEKRRGNNRVQP</sequence>
<protein>
    <submittedName>
        <fullName evidence="2">Uncharacterized protein</fullName>
    </submittedName>
</protein>
<dbReference type="AlphaFoldDB" id="A0A7R8ZHT3"/>
<feature type="compositionally biased region" description="Pro residues" evidence="1">
    <location>
        <begin position="726"/>
        <end position="737"/>
    </location>
</feature>
<dbReference type="InterPro" id="IPR031802">
    <property type="entry name" value="FAM193_C"/>
</dbReference>
<feature type="compositionally biased region" description="Acidic residues" evidence="1">
    <location>
        <begin position="527"/>
        <end position="541"/>
    </location>
</feature>
<accession>A0A7R8ZHT3</accession>
<evidence type="ECO:0000313" key="2">
    <source>
        <dbReference type="EMBL" id="CAD7224243.1"/>
    </source>
</evidence>
<feature type="region of interest" description="Disordered" evidence="1">
    <location>
        <begin position="319"/>
        <end position="428"/>
    </location>
</feature>
<feature type="compositionally biased region" description="Polar residues" evidence="1">
    <location>
        <begin position="602"/>
        <end position="613"/>
    </location>
</feature>
<gene>
    <name evidence="2" type="ORF">CTOB1V02_LOCUS2213</name>
</gene>
<dbReference type="EMBL" id="OB660335">
    <property type="protein sequence ID" value="CAD7224243.1"/>
    <property type="molecule type" value="Genomic_DNA"/>
</dbReference>
<feature type="compositionally biased region" description="Basic and acidic residues" evidence="1">
    <location>
        <begin position="106"/>
        <end position="123"/>
    </location>
</feature>
<feature type="compositionally biased region" description="Basic residues" evidence="1">
    <location>
        <begin position="1084"/>
        <end position="1093"/>
    </location>
</feature>
<feature type="compositionally biased region" description="Low complexity" evidence="1">
    <location>
        <begin position="364"/>
        <end position="378"/>
    </location>
</feature>
<feature type="region of interest" description="Disordered" evidence="1">
    <location>
        <begin position="1"/>
        <end position="133"/>
    </location>
</feature>
<feature type="region of interest" description="Disordered" evidence="1">
    <location>
        <begin position="1151"/>
        <end position="1173"/>
    </location>
</feature>
<feature type="compositionally biased region" description="Basic residues" evidence="1">
    <location>
        <begin position="797"/>
        <end position="807"/>
    </location>
</feature>
<feature type="compositionally biased region" description="Gly residues" evidence="1">
    <location>
        <begin position="1058"/>
        <end position="1068"/>
    </location>
</feature>